<evidence type="ECO:0000313" key="2">
    <source>
        <dbReference type="EMBL" id="OBR93938.1"/>
    </source>
</evidence>
<dbReference type="Proteomes" id="UP000077384">
    <property type="component" value="Unassembled WGS sequence"/>
</dbReference>
<dbReference type="EMBL" id="LROR01000049">
    <property type="protein sequence ID" value="OBR93938.1"/>
    <property type="molecule type" value="Genomic_DNA"/>
</dbReference>
<comment type="caution">
    <text evidence="1">The sequence shown here is derived from an EMBL/GenBank/DDBJ whole genome shotgun (WGS) entry which is preliminary data.</text>
</comment>
<dbReference type="InterPro" id="IPR012460">
    <property type="entry name" value="DUF1667"/>
</dbReference>
<dbReference type="RefSeq" id="WP_063601800.1">
    <property type="nucleotide sequence ID" value="NZ_LITQ01000026.1"/>
</dbReference>
<reference evidence="1 3" key="1">
    <citation type="journal article" date="2015" name="Biotechnol. Bioeng.">
        <title>Genome sequence and phenotypic characterization of Caulobacter segnis.</title>
        <authorList>
            <person name="Patel S."/>
            <person name="Fletcher B."/>
            <person name="Scott D.C."/>
            <person name="Ely B."/>
        </authorList>
    </citation>
    <scope>NUCLEOTIDE SEQUENCE [LARGE SCALE GENOMIC DNA]</scope>
    <source>
        <strain evidence="1 3">PS02</strain>
    </source>
</reference>
<dbReference type="PANTHER" id="PTHR39450">
    <property type="entry name" value="MOLYBDOPTERIN OXIDOREDUCTASE, 4FE-4S CLUSTER-BINDING SUBUNIT"/>
    <property type="match status" value="1"/>
</dbReference>
<dbReference type="SUPFAM" id="SSF160148">
    <property type="entry name" value="CPE0013-like"/>
    <property type="match status" value="1"/>
</dbReference>
<proteinExistence type="predicted"/>
<organism evidence="1 3">
    <name type="scientific">Clostridium coskatii</name>
    <dbReference type="NCBI Taxonomy" id="1705578"/>
    <lineage>
        <taxon>Bacteria</taxon>
        <taxon>Bacillati</taxon>
        <taxon>Bacillota</taxon>
        <taxon>Clostridia</taxon>
        <taxon>Eubacteriales</taxon>
        <taxon>Clostridiaceae</taxon>
        <taxon>Clostridium</taxon>
    </lineage>
</organism>
<gene>
    <name evidence="2" type="ORF">CLCOS_20710</name>
    <name evidence="1" type="ORF">WX73_01713</name>
</gene>
<dbReference type="Gene3D" id="3.10.530.10">
    <property type="entry name" value="CPE0013-like"/>
    <property type="match status" value="1"/>
</dbReference>
<dbReference type="PANTHER" id="PTHR39450:SF1">
    <property type="entry name" value="DUF1667 DOMAIN-CONTAINING PROTEIN"/>
    <property type="match status" value="1"/>
</dbReference>
<dbReference type="Proteomes" id="UP000093694">
    <property type="component" value="Unassembled WGS sequence"/>
</dbReference>
<evidence type="ECO:0000313" key="4">
    <source>
        <dbReference type="Proteomes" id="UP000093694"/>
    </source>
</evidence>
<dbReference type="EMBL" id="LITQ01000026">
    <property type="protein sequence ID" value="OAA91306.1"/>
    <property type="molecule type" value="Genomic_DNA"/>
</dbReference>
<dbReference type="AlphaFoldDB" id="A0A162LBA9"/>
<evidence type="ECO:0008006" key="5">
    <source>
        <dbReference type="Google" id="ProtNLM"/>
    </source>
</evidence>
<name>A0A162LBA9_9CLOT</name>
<protein>
    <recommendedName>
        <fullName evidence="5">DUF1667 domain-containing protein</fullName>
    </recommendedName>
</protein>
<sequence length="116" mass="13192">MIKERTGTKFDRQCIDIKDREDINENLYSGEENLKLKEDNKCDIFTTIVRIKGCNCNVVPVKSSKPLDKSLWLECSKVLARIHVGAPIKIGDIICKNILNTKVDIICTKNVNKITK</sequence>
<dbReference type="PATRIC" id="fig|1705578.3.peg.1966"/>
<accession>A0A162LBA9</accession>
<dbReference type="Pfam" id="PF07892">
    <property type="entry name" value="DUF1667"/>
    <property type="match status" value="1"/>
</dbReference>
<dbReference type="InterPro" id="IPR036593">
    <property type="entry name" value="CPE0013-like_sf"/>
</dbReference>
<evidence type="ECO:0000313" key="3">
    <source>
        <dbReference type="Proteomes" id="UP000077384"/>
    </source>
</evidence>
<keyword evidence="4" id="KW-1185">Reference proteome</keyword>
<evidence type="ECO:0000313" key="1">
    <source>
        <dbReference type="EMBL" id="OAA91306.1"/>
    </source>
</evidence>
<reference evidence="2 4" key="2">
    <citation type="journal article" date="2016" name="Front. Microbiol.">
        <title>Industrial Acetogenic Biocatalysts: A Comparative Metabolic and Genomic Analysis.</title>
        <authorList>
            <person name="Bengelsdorf F."/>
            <person name="Poehlein A."/>
            <person name="Sonja S."/>
            <person name="Erz C."/>
            <person name="Hummel T."/>
            <person name="Hoffmeister S."/>
            <person name="Daniel R."/>
            <person name="Durre P."/>
        </authorList>
    </citation>
    <scope>NUCLEOTIDE SEQUENCE [LARGE SCALE GENOMIC DNA]</scope>
    <source>
        <strain evidence="2 4">PTA-10522</strain>
    </source>
</reference>